<protein>
    <submittedName>
        <fullName evidence="2">N-acetylneuraminate synthase</fullName>
        <ecNumber evidence="2">2.5.1.56</ecNumber>
    </submittedName>
</protein>
<dbReference type="Pfam" id="PF03102">
    <property type="entry name" value="NeuB"/>
    <property type="match status" value="1"/>
</dbReference>
<name>E4U5E1_OCEP5</name>
<dbReference type="KEGG" id="opr:Ocepr_2165"/>
<dbReference type="PROSITE" id="PS50844">
    <property type="entry name" value="AFP_LIKE"/>
    <property type="match status" value="1"/>
</dbReference>
<dbReference type="Proteomes" id="UP000008722">
    <property type="component" value="Chromosome"/>
</dbReference>
<dbReference type="NCBIfam" id="TIGR03586">
    <property type="entry name" value="PseI"/>
    <property type="match status" value="1"/>
</dbReference>
<dbReference type="GO" id="GO:0047444">
    <property type="term" value="F:N-acylneuraminate-9-phosphate synthase activity"/>
    <property type="evidence" value="ECO:0007669"/>
    <property type="project" value="TreeGrafter"/>
</dbReference>
<dbReference type="SUPFAM" id="SSF51569">
    <property type="entry name" value="Aldolase"/>
    <property type="match status" value="1"/>
</dbReference>
<dbReference type="InterPro" id="IPR057736">
    <property type="entry name" value="SAF_PseI/NeuA/NeuB"/>
</dbReference>
<evidence type="ECO:0000313" key="2">
    <source>
        <dbReference type="EMBL" id="ADR37615.1"/>
    </source>
</evidence>
<dbReference type="CDD" id="cd11615">
    <property type="entry name" value="SAF_NeuB_like"/>
    <property type="match status" value="1"/>
</dbReference>
<dbReference type="EMBL" id="CP002361">
    <property type="protein sequence ID" value="ADR37615.1"/>
    <property type="molecule type" value="Genomic_DNA"/>
</dbReference>
<dbReference type="HOGENOM" id="CLU_040465_0_1_0"/>
<accession>E4U5E1</accession>
<dbReference type="PANTHER" id="PTHR42966:SF2">
    <property type="entry name" value="PSEUDAMINIC ACID SYNTHASE"/>
    <property type="match status" value="1"/>
</dbReference>
<dbReference type="Pfam" id="PF08666">
    <property type="entry name" value="SAF"/>
    <property type="match status" value="1"/>
</dbReference>
<keyword evidence="2" id="KW-0808">Transferase</keyword>
<dbReference type="SMART" id="SM00858">
    <property type="entry name" value="SAF"/>
    <property type="match status" value="1"/>
</dbReference>
<reference evidence="3" key="1">
    <citation type="submission" date="2010-11" db="EMBL/GenBank/DDBJ databases">
        <title>The complete sequence of chromosome of Oceanithermus profundus DSM 14977.</title>
        <authorList>
            <consortium name="US DOE Joint Genome Institute (JGI-PGF)"/>
            <person name="Lucas S."/>
            <person name="Copeland A."/>
            <person name="Lapidus A."/>
            <person name="Bruce D."/>
            <person name="Goodwin L."/>
            <person name="Pitluck S."/>
            <person name="Kyrpides N."/>
            <person name="Mavromatis K."/>
            <person name="Pagani I."/>
            <person name="Ivanova N."/>
            <person name="Zhang X."/>
            <person name="Brettin T."/>
            <person name="Detter J.C."/>
            <person name="Tapia R."/>
            <person name="Han C."/>
            <person name="Land M."/>
            <person name="Hauser L."/>
            <person name="Markowitz V."/>
            <person name="Cheng J.-F."/>
            <person name="Hugenholtz P."/>
            <person name="Woyke T."/>
            <person name="Wu D."/>
            <person name="Tindall B."/>
            <person name="Faehnrich R."/>
            <person name="Brambilla E."/>
            <person name="Klenk H.-P."/>
            <person name="Eisen J.A."/>
        </authorList>
    </citation>
    <scope>NUCLEOTIDE SEQUENCE [LARGE SCALE GENOMIC DNA]</scope>
    <source>
        <strain evidence="3">DSM 14977 / NBRC 100410 / VKM B-2274 / 506</strain>
    </source>
</reference>
<evidence type="ECO:0000259" key="1">
    <source>
        <dbReference type="PROSITE" id="PS50844"/>
    </source>
</evidence>
<gene>
    <name evidence="2" type="ordered locus">Ocepr_2165</name>
</gene>
<dbReference type="InterPro" id="IPR020030">
    <property type="entry name" value="Pseudaminic_synth_PseI"/>
</dbReference>
<dbReference type="GO" id="GO:0016051">
    <property type="term" value="P:carbohydrate biosynthetic process"/>
    <property type="evidence" value="ECO:0007669"/>
    <property type="project" value="InterPro"/>
</dbReference>
<dbReference type="Gene3D" id="3.90.1210.10">
    <property type="entry name" value="Antifreeze-like/N-acetylneuraminic acid synthase C-terminal domain"/>
    <property type="match status" value="1"/>
</dbReference>
<dbReference type="GO" id="GO:0050462">
    <property type="term" value="F:N-acetylneuraminate synthase activity"/>
    <property type="evidence" value="ECO:0007669"/>
    <property type="project" value="UniProtKB-EC"/>
</dbReference>
<keyword evidence="3" id="KW-1185">Reference proteome</keyword>
<sequence length="348" mass="38447">MLGVSKLDLEIVAQRTYVIAELSANHNRDFDAAIELVHAARDAGADAVKVQTYTPDTITLKSDRGPFRIAGGTLWDGKVLWDLYKEAYMPWEWQPRLKEEAERLGLHFFSTPFDFTAVDFLEELEVPAYKIASFELIDLPLIRRVARTGKPLILSTGMATVSEIEEAVSAAREAGAEQIALLRTNSAYPAPPDEMDLRTIPHMAEMFGVPVGLSDHTLGIAVPVAAVAMGAALIEKHLTLSRSVPGPDSAFSLEPQEFKELVQAVRIAERALGGVRYGPTPKERASRVFRRSLFVVKDVRAGEPLTPENVRSIRPAHGLHPRHYEEILGRRAKVDIEAGTPLGWDLIE</sequence>
<dbReference type="InterPro" id="IPR006190">
    <property type="entry name" value="SAF_AFP_Neu5Ac"/>
</dbReference>
<reference evidence="2 3" key="2">
    <citation type="journal article" date="2011" name="Stand. Genomic Sci.">
        <title>Complete genome sequence of Oceanithermus profundus type strain (506).</title>
        <authorList>
            <person name="Pati A."/>
            <person name="Zhang X."/>
            <person name="Lapidus A."/>
            <person name="Nolan M."/>
            <person name="Lucas S."/>
            <person name="Del Rio T.G."/>
            <person name="Tice H."/>
            <person name="Cheng J.F."/>
            <person name="Tapia R."/>
            <person name="Han C."/>
            <person name="Goodwin L."/>
            <person name="Pitluck S."/>
            <person name="Liolios K."/>
            <person name="Pagani I."/>
            <person name="Ivanova N."/>
            <person name="Mavromatis K."/>
            <person name="Chen A."/>
            <person name="Palaniappan K."/>
            <person name="Hauser L."/>
            <person name="Jeffries C.D."/>
            <person name="Brambilla E.M."/>
            <person name="Rohl A."/>
            <person name="Mwirichia R."/>
            <person name="Rohde M."/>
            <person name="Tindall B.J."/>
            <person name="Sikorski J."/>
            <person name="Wirth R."/>
            <person name="Goker M."/>
            <person name="Woyke T."/>
            <person name="Detter J.C."/>
            <person name="Bristow J."/>
            <person name="Eisen J.A."/>
            <person name="Markowitz V."/>
            <person name="Hugenholtz P."/>
            <person name="Kyrpides N.C."/>
            <person name="Klenk H.P."/>
            <person name="Land M."/>
        </authorList>
    </citation>
    <scope>NUCLEOTIDE SEQUENCE [LARGE SCALE GENOMIC DNA]</scope>
    <source>
        <strain evidence="3">DSM 14977 / NBRC 100410 / VKM B-2274 / 506</strain>
    </source>
</reference>
<dbReference type="SUPFAM" id="SSF51269">
    <property type="entry name" value="AFP III-like domain"/>
    <property type="match status" value="1"/>
</dbReference>
<dbReference type="InterPro" id="IPR013785">
    <property type="entry name" value="Aldolase_TIM"/>
</dbReference>
<feature type="domain" description="AFP-like" evidence="1">
    <location>
        <begin position="292"/>
        <end position="348"/>
    </location>
</feature>
<dbReference type="InterPro" id="IPR013132">
    <property type="entry name" value="PseI/NeuA/B-like_N"/>
</dbReference>
<organism evidence="2 3">
    <name type="scientific">Oceanithermus profundus (strain DSM 14977 / NBRC 100410 / VKM B-2274 / 506)</name>
    <dbReference type="NCBI Taxonomy" id="670487"/>
    <lineage>
        <taxon>Bacteria</taxon>
        <taxon>Thermotogati</taxon>
        <taxon>Deinococcota</taxon>
        <taxon>Deinococci</taxon>
        <taxon>Thermales</taxon>
        <taxon>Thermaceae</taxon>
        <taxon>Oceanithermus</taxon>
    </lineage>
</organism>
<dbReference type="Gene3D" id="3.20.20.70">
    <property type="entry name" value="Aldolase class I"/>
    <property type="match status" value="1"/>
</dbReference>
<dbReference type="InterPro" id="IPR013974">
    <property type="entry name" value="SAF"/>
</dbReference>
<dbReference type="InterPro" id="IPR051690">
    <property type="entry name" value="PseI-like"/>
</dbReference>
<evidence type="ECO:0000313" key="3">
    <source>
        <dbReference type="Proteomes" id="UP000008722"/>
    </source>
</evidence>
<dbReference type="PANTHER" id="PTHR42966">
    <property type="entry name" value="N-ACETYLNEURAMINATE SYNTHASE"/>
    <property type="match status" value="1"/>
</dbReference>
<proteinExistence type="predicted"/>
<dbReference type="STRING" id="670487.Ocepr_2165"/>
<dbReference type="AlphaFoldDB" id="E4U5E1"/>
<dbReference type="EC" id="2.5.1.56" evidence="2"/>
<dbReference type="OrthoDB" id="9814210at2"/>
<dbReference type="InterPro" id="IPR036732">
    <property type="entry name" value="AFP_Neu5c_C_sf"/>
</dbReference>
<dbReference type="eggNOG" id="COG2089">
    <property type="taxonomic scope" value="Bacteria"/>
</dbReference>